<dbReference type="Pfam" id="PF01957">
    <property type="entry name" value="NfeD"/>
    <property type="match status" value="1"/>
</dbReference>
<dbReference type="SUPFAM" id="SSF52096">
    <property type="entry name" value="ClpP/crotonase"/>
    <property type="match status" value="1"/>
</dbReference>
<dbReference type="InterPro" id="IPR029045">
    <property type="entry name" value="ClpP/crotonase-like_dom_sf"/>
</dbReference>
<feature type="domain" description="NfeD integral membrane" evidence="8">
    <location>
        <begin position="293"/>
        <end position="417"/>
    </location>
</feature>
<feature type="chain" id="PRO_5045383358" description="NfeD-like C-terminal domain-containing protein" evidence="6">
    <location>
        <begin position="24"/>
        <end position="519"/>
    </location>
</feature>
<sequence length="519" mass="54848">MVRPSSFSVRCSTLLLSIGLVLGAVPTPIPSAAQDPAADPETAEVAKPAERSAVIIPLHEDINPLSGALLKRKFAEAVDSDVDVIILDIHSPGGLVYVTFELMDMILDAKDVETVAFIQKDAISGAALISLACDKIIMLPGARMGDAGEIVMGADGAFRYTEAKSRSVLAQKVRDTARATGRPLALAEKMTDKDMVVFRAVHKTDGTVRYISDKEWESMENTDQWEQGKPIREAGKEMFFTVNGARAVELGMADQTVENETELAEVLGVKTPIPVMERTGVDTAIMILNSGFVTFLLLVIGMVALVIELGAPGIGIGGLTSLLCFGLFFWSRFLGGTAGWLEVTLFVLGLIFIGMEIFVIPGFGVAGVGGLGLMLGSLVMASRRFLVPGSTQELASLGWDLATVMGAFVGFMIAMLILANYIGDIPGLGRLTLKPQMAMVGADAGPGEPADADAAALLPGWQRVSVGDVGTATSPLRPGGKMMVDDYSVDVVTEGDFVDNGTSVKVIAKQGTRIVVRPV</sequence>
<dbReference type="Gene3D" id="3.90.226.10">
    <property type="entry name" value="2-enoyl-CoA Hydratase, Chain A, domain 1"/>
    <property type="match status" value="1"/>
</dbReference>
<evidence type="ECO:0000256" key="6">
    <source>
        <dbReference type="SAM" id="SignalP"/>
    </source>
</evidence>
<dbReference type="CDD" id="cd07021">
    <property type="entry name" value="Clp_protease_NfeD_like"/>
    <property type="match status" value="1"/>
</dbReference>
<evidence type="ECO:0000256" key="4">
    <source>
        <dbReference type="ARBA" id="ARBA00023136"/>
    </source>
</evidence>
<evidence type="ECO:0000256" key="2">
    <source>
        <dbReference type="ARBA" id="ARBA00022692"/>
    </source>
</evidence>
<evidence type="ECO:0000313" key="11">
    <source>
        <dbReference type="Proteomes" id="UP000318081"/>
    </source>
</evidence>
<evidence type="ECO:0000313" key="10">
    <source>
        <dbReference type="EMBL" id="QDV88761.1"/>
    </source>
</evidence>
<organism evidence="10 11">
    <name type="scientific">Stieleria magnilauensis</name>
    <dbReference type="NCBI Taxonomy" id="2527963"/>
    <lineage>
        <taxon>Bacteria</taxon>
        <taxon>Pseudomonadati</taxon>
        <taxon>Planctomycetota</taxon>
        <taxon>Planctomycetia</taxon>
        <taxon>Pirellulales</taxon>
        <taxon>Pirellulaceae</taxon>
        <taxon>Stieleria</taxon>
    </lineage>
</organism>
<evidence type="ECO:0000259" key="9">
    <source>
        <dbReference type="Pfam" id="PF25145"/>
    </source>
</evidence>
<feature type="transmembrane region" description="Helical" evidence="5">
    <location>
        <begin position="401"/>
        <end position="422"/>
    </location>
</feature>
<dbReference type="InterPro" id="IPR056738">
    <property type="entry name" value="NfeD1b_N"/>
</dbReference>
<evidence type="ECO:0008006" key="12">
    <source>
        <dbReference type="Google" id="ProtNLM"/>
    </source>
</evidence>
<dbReference type="Gene3D" id="2.40.50.140">
    <property type="entry name" value="Nucleic acid-binding proteins"/>
    <property type="match status" value="1"/>
</dbReference>
<dbReference type="RefSeq" id="WP_145221422.1">
    <property type="nucleotide sequence ID" value="NZ_CP036432.1"/>
</dbReference>
<evidence type="ECO:0000256" key="3">
    <source>
        <dbReference type="ARBA" id="ARBA00022989"/>
    </source>
</evidence>
<evidence type="ECO:0000256" key="5">
    <source>
        <dbReference type="SAM" id="Phobius"/>
    </source>
</evidence>
<dbReference type="InterPro" id="IPR002810">
    <property type="entry name" value="NfeD-like_C"/>
</dbReference>
<gene>
    <name evidence="10" type="ORF">TBK1r_77960</name>
</gene>
<feature type="domain" description="NfeD-like C-terminal" evidence="7">
    <location>
        <begin position="466"/>
        <end position="518"/>
    </location>
</feature>
<accession>A0ABX5Y5G8</accession>
<feature type="domain" description="NfeD1b N-terminal" evidence="9">
    <location>
        <begin position="55"/>
        <end position="199"/>
    </location>
</feature>
<dbReference type="InterPro" id="IPR012340">
    <property type="entry name" value="NA-bd_OB-fold"/>
</dbReference>
<feature type="transmembrane region" description="Helical" evidence="5">
    <location>
        <begin position="314"/>
        <end position="331"/>
    </location>
</feature>
<proteinExistence type="predicted"/>
<keyword evidence="4 5" id="KW-0472">Membrane</keyword>
<feature type="transmembrane region" description="Helical" evidence="5">
    <location>
        <begin position="284"/>
        <end position="307"/>
    </location>
</feature>
<feature type="signal peptide" evidence="6">
    <location>
        <begin position="1"/>
        <end position="23"/>
    </location>
</feature>
<keyword evidence="2 5" id="KW-0812">Transmembrane</keyword>
<dbReference type="Pfam" id="PF25145">
    <property type="entry name" value="NfeD1b_N"/>
    <property type="match status" value="1"/>
</dbReference>
<protein>
    <recommendedName>
        <fullName evidence="12">NfeD-like C-terminal domain-containing protein</fullName>
    </recommendedName>
</protein>
<dbReference type="EMBL" id="CP036432">
    <property type="protein sequence ID" value="QDV88761.1"/>
    <property type="molecule type" value="Genomic_DNA"/>
</dbReference>
<dbReference type="PANTHER" id="PTHR33507:SF3">
    <property type="entry name" value="INNER MEMBRANE PROTEIN YBBJ"/>
    <property type="match status" value="1"/>
</dbReference>
<dbReference type="PANTHER" id="PTHR33507">
    <property type="entry name" value="INNER MEMBRANE PROTEIN YBBJ"/>
    <property type="match status" value="1"/>
</dbReference>
<dbReference type="InterPro" id="IPR056739">
    <property type="entry name" value="NfeD_membrane"/>
</dbReference>
<name>A0ABX5Y5G8_9BACT</name>
<evidence type="ECO:0000259" key="7">
    <source>
        <dbReference type="Pfam" id="PF01957"/>
    </source>
</evidence>
<dbReference type="Pfam" id="PF24961">
    <property type="entry name" value="NfeD_membrane"/>
    <property type="match status" value="1"/>
</dbReference>
<keyword evidence="6" id="KW-0732">Signal</keyword>
<dbReference type="Proteomes" id="UP000318081">
    <property type="component" value="Chromosome"/>
</dbReference>
<evidence type="ECO:0000259" key="8">
    <source>
        <dbReference type="Pfam" id="PF24961"/>
    </source>
</evidence>
<keyword evidence="3 5" id="KW-1133">Transmembrane helix</keyword>
<dbReference type="InterPro" id="IPR052165">
    <property type="entry name" value="Membrane_assoc_protease"/>
</dbReference>
<keyword evidence="11" id="KW-1185">Reference proteome</keyword>
<evidence type="ECO:0000256" key="1">
    <source>
        <dbReference type="ARBA" id="ARBA00004141"/>
    </source>
</evidence>
<comment type="subcellular location">
    <subcellularLocation>
        <location evidence="1">Membrane</location>
        <topology evidence="1">Multi-pass membrane protein</topology>
    </subcellularLocation>
</comment>
<reference evidence="10 11" key="1">
    <citation type="submission" date="2019-02" db="EMBL/GenBank/DDBJ databases">
        <title>Deep-cultivation of Planctomycetes and their phenomic and genomic characterization uncovers novel biology.</title>
        <authorList>
            <person name="Wiegand S."/>
            <person name="Jogler M."/>
            <person name="Boedeker C."/>
            <person name="Pinto D."/>
            <person name="Vollmers J."/>
            <person name="Rivas-Marin E."/>
            <person name="Kohn T."/>
            <person name="Peeters S.H."/>
            <person name="Heuer A."/>
            <person name="Rast P."/>
            <person name="Oberbeckmann S."/>
            <person name="Bunk B."/>
            <person name="Jeske O."/>
            <person name="Meyerdierks A."/>
            <person name="Storesund J.E."/>
            <person name="Kallscheuer N."/>
            <person name="Luecker S."/>
            <person name="Lage O.M."/>
            <person name="Pohl T."/>
            <person name="Merkel B.J."/>
            <person name="Hornburger P."/>
            <person name="Mueller R.-W."/>
            <person name="Bruemmer F."/>
            <person name="Labrenz M."/>
            <person name="Spormann A.M."/>
            <person name="Op den Camp H."/>
            <person name="Overmann J."/>
            <person name="Amann R."/>
            <person name="Jetten M.S.M."/>
            <person name="Mascher T."/>
            <person name="Medema M.H."/>
            <person name="Devos D.P."/>
            <person name="Kaster A.-K."/>
            <person name="Ovreas L."/>
            <person name="Rohde M."/>
            <person name="Galperin M.Y."/>
            <person name="Jogler C."/>
        </authorList>
    </citation>
    <scope>NUCLEOTIDE SEQUENCE [LARGE SCALE GENOMIC DNA]</scope>
    <source>
        <strain evidence="10 11">TBK1r</strain>
    </source>
</reference>